<dbReference type="GO" id="GO:0000177">
    <property type="term" value="C:cytoplasmic exosome (RNase complex)"/>
    <property type="evidence" value="ECO:0007669"/>
    <property type="project" value="TreeGrafter"/>
</dbReference>
<dbReference type="InterPro" id="IPR020568">
    <property type="entry name" value="Ribosomal_Su5_D2-typ_SF"/>
</dbReference>
<dbReference type="GO" id="GO:0034475">
    <property type="term" value="P:U4 snRNA 3'-end processing"/>
    <property type="evidence" value="ECO:0007669"/>
    <property type="project" value="TreeGrafter"/>
</dbReference>
<dbReference type="GO" id="GO:0005730">
    <property type="term" value="C:nucleolus"/>
    <property type="evidence" value="ECO:0007669"/>
    <property type="project" value="UniProtKB-SubCell"/>
</dbReference>
<dbReference type="GO" id="GO:0071028">
    <property type="term" value="P:nuclear mRNA surveillance"/>
    <property type="evidence" value="ECO:0007669"/>
    <property type="project" value="TreeGrafter"/>
</dbReference>
<feature type="domain" description="Exoribonuclease phosphorolytic" evidence="11">
    <location>
        <begin position="201"/>
        <end position="267"/>
    </location>
</feature>
<dbReference type="CDD" id="cd11358">
    <property type="entry name" value="RNase_PH"/>
    <property type="match status" value="1"/>
</dbReference>
<reference evidence="12 13" key="1">
    <citation type="submission" date="2015-01" db="EMBL/GenBank/DDBJ databases">
        <title>Evolution of Trichinella species and genotypes.</title>
        <authorList>
            <person name="Korhonen P.K."/>
            <person name="Edoardo P."/>
            <person name="Giuseppe L.R."/>
            <person name="Gasser R.B."/>
        </authorList>
    </citation>
    <scope>NUCLEOTIDE SEQUENCE [LARGE SCALE GENOMIC DNA]</scope>
    <source>
        <strain evidence="12">ISS141</strain>
    </source>
</reference>
<dbReference type="InterPro" id="IPR027408">
    <property type="entry name" value="PNPase/RNase_PH_dom_sf"/>
</dbReference>
<evidence type="ECO:0000259" key="10">
    <source>
        <dbReference type="Pfam" id="PF01138"/>
    </source>
</evidence>
<evidence type="ECO:0000256" key="6">
    <source>
        <dbReference type="ARBA" id="ARBA00022835"/>
    </source>
</evidence>
<dbReference type="InterPro" id="IPR036345">
    <property type="entry name" value="ExoRNase_PH_dom2_sf"/>
</dbReference>
<dbReference type="AlphaFoldDB" id="A0A0V0YJS8"/>
<dbReference type="GO" id="GO:0034476">
    <property type="term" value="P:U5 snRNA 3'-end processing"/>
    <property type="evidence" value="ECO:0007669"/>
    <property type="project" value="TreeGrafter"/>
</dbReference>
<evidence type="ECO:0000256" key="2">
    <source>
        <dbReference type="ARBA" id="ARBA00004604"/>
    </source>
</evidence>
<keyword evidence="6" id="KW-0271">Exosome</keyword>
<dbReference type="SUPFAM" id="SSF55666">
    <property type="entry name" value="Ribonuclease PH domain 2-like"/>
    <property type="match status" value="1"/>
</dbReference>
<keyword evidence="7" id="KW-0694">RNA-binding</keyword>
<dbReference type="GO" id="GO:0016075">
    <property type="term" value="P:rRNA catabolic process"/>
    <property type="evidence" value="ECO:0007669"/>
    <property type="project" value="TreeGrafter"/>
</dbReference>
<gene>
    <name evidence="12" type="primary">EXOSC8</name>
    <name evidence="12" type="ORF">T4E_3468</name>
</gene>
<evidence type="ECO:0000256" key="9">
    <source>
        <dbReference type="ARBA" id="ARBA00030617"/>
    </source>
</evidence>
<evidence type="ECO:0000313" key="12">
    <source>
        <dbReference type="EMBL" id="KRY00432.1"/>
    </source>
</evidence>
<dbReference type="GO" id="GO:0071038">
    <property type="term" value="P:TRAMP-dependent tRNA surveillance pathway"/>
    <property type="evidence" value="ECO:0007669"/>
    <property type="project" value="TreeGrafter"/>
</dbReference>
<evidence type="ECO:0000313" key="13">
    <source>
        <dbReference type="Proteomes" id="UP000054815"/>
    </source>
</evidence>
<dbReference type="Pfam" id="PF01138">
    <property type="entry name" value="RNase_PH"/>
    <property type="match status" value="1"/>
</dbReference>
<dbReference type="GO" id="GO:0034473">
    <property type="term" value="P:U1 snRNA 3'-end processing"/>
    <property type="evidence" value="ECO:0007669"/>
    <property type="project" value="TreeGrafter"/>
</dbReference>
<organism evidence="12 13">
    <name type="scientific">Trichinella pseudospiralis</name>
    <name type="common">Parasitic roundworm</name>
    <dbReference type="NCBI Taxonomy" id="6337"/>
    <lineage>
        <taxon>Eukaryota</taxon>
        <taxon>Metazoa</taxon>
        <taxon>Ecdysozoa</taxon>
        <taxon>Nematoda</taxon>
        <taxon>Enoplea</taxon>
        <taxon>Dorylaimia</taxon>
        <taxon>Trichinellida</taxon>
        <taxon>Trichinellidae</taxon>
        <taxon>Trichinella</taxon>
    </lineage>
</organism>
<dbReference type="GO" id="GO:0035925">
    <property type="term" value="F:mRNA 3'-UTR AU-rich region binding"/>
    <property type="evidence" value="ECO:0007669"/>
    <property type="project" value="TreeGrafter"/>
</dbReference>
<keyword evidence="5" id="KW-0698">rRNA processing</keyword>
<dbReference type="GO" id="GO:0000176">
    <property type="term" value="C:nuclear exosome (RNase complex)"/>
    <property type="evidence" value="ECO:0007669"/>
    <property type="project" value="TreeGrafter"/>
</dbReference>
<evidence type="ECO:0000259" key="11">
    <source>
        <dbReference type="Pfam" id="PF03725"/>
    </source>
</evidence>
<dbReference type="GO" id="GO:0071035">
    <property type="term" value="P:nuclear polyadenylation-dependent rRNA catabolic process"/>
    <property type="evidence" value="ECO:0007669"/>
    <property type="project" value="TreeGrafter"/>
</dbReference>
<sequence length="283" mass="31453">LVFMSEMLSDWQKKVIEPAEHIREYITKNKIRYDGRKANQFRNAAVHRNMITTADSSAIARIGGTAAICGMNLEIMENDTLIPSPGLVLNIESVSPTIVVSWQNEIDKAKCILKSLIEKNIINSKSLEIFNGELFWVIYCDFVVLDCAGGLLEVCLVALLAALQELRFPVVRVLHEDFKINLKNIKVDTTETSPVSLSNVYPVASSFLKLGDEILICDPTDEETKLIGDAFTIIVGAQKTLCGLFKTGGAASLSKQLIDESVEHALQRRRHILQLLGIEDEDH</sequence>
<proteinExistence type="inferred from homology"/>
<dbReference type="PANTHER" id="PTHR11097:SF9">
    <property type="entry name" value="EXOSOME COMPLEX COMPONENT RRP43"/>
    <property type="match status" value="1"/>
</dbReference>
<evidence type="ECO:0000256" key="4">
    <source>
        <dbReference type="ARBA" id="ARBA00022490"/>
    </source>
</evidence>
<dbReference type="SUPFAM" id="SSF54211">
    <property type="entry name" value="Ribosomal protein S5 domain 2-like"/>
    <property type="match status" value="1"/>
</dbReference>
<evidence type="ECO:0000256" key="8">
    <source>
        <dbReference type="ARBA" id="ARBA00023242"/>
    </source>
</evidence>
<keyword evidence="8" id="KW-0539">Nucleus</keyword>
<dbReference type="EMBL" id="JYDU01000008">
    <property type="protein sequence ID" value="KRY00432.1"/>
    <property type="molecule type" value="Genomic_DNA"/>
</dbReference>
<dbReference type="PANTHER" id="PTHR11097">
    <property type="entry name" value="EXOSOME COMPLEX EXONUCLEASE RIBOSOMAL RNA PROCESSING PROTEIN"/>
    <property type="match status" value="1"/>
</dbReference>
<dbReference type="Pfam" id="PF03725">
    <property type="entry name" value="RNase_PH_C"/>
    <property type="match status" value="1"/>
</dbReference>
<comment type="caution">
    <text evidence="12">The sequence shown here is derived from an EMBL/GenBank/DDBJ whole genome shotgun (WGS) entry which is preliminary data.</text>
</comment>
<feature type="domain" description="Exoribonuclease phosphorolytic" evidence="10">
    <location>
        <begin position="40"/>
        <end position="169"/>
    </location>
</feature>
<protein>
    <recommendedName>
        <fullName evidence="9">Ribosomal RNA-processing protein 43</fullName>
    </recommendedName>
</protein>
<evidence type="ECO:0000256" key="5">
    <source>
        <dbReference type="ARBA" id="ARBA00022552"/>
    </source>
</evidence>
<feature type="non-terminal residue" evidence="12">
    <location>
        <position position="1"/>
    </location>
</feature>
<dbReference type="GO" id="GO:0000467">
    <property type="term" value="P:exonucleolytic trimming to generate mature 3'-end of 5.8S rRNA from tricistronic rRNA transcript (SSU-rRNA, 5.8S rRNA, LSU-rRNA)"/>
    <property type="evidence" value="ECO:0007669"/>
    <property type="project" value="TreeGrafter"/>
</dbReference>
<evidence type="ECO:0000256" key="1">
    <source>
        <dbReference type="ARBA" id="ARBA00004496"/>
    </source>
</evidence>
<evidence type="ECO:0000256" key="3">
    <source>
        <dbReference type="ARBA" id="ARBA00006678"/>
    </source>
</evidence>
<dbReference type="InterPro" id="IPR050590">
    <property type="entry name" value="Exosome_comp_Rrp42_subfam"/>
</dbReference>
<comment type="subcellular location">
    <subcellularLocation>
        <location evidence="1">Cytoplasm</location>
    </subcellularLocation>
    <subcellularLocation>
        <location evidence="2">Nucleus</location>
        <location evidence="2">Nucleolus</location>
    </subcellularLocation>
</comment>
<accession>A0A0V0YJS8</accession>
<dbReference type="InterPro" id="IPR001247">
    <property type="entry name" value="ExoRNase_PH_dom1"/>
</dbReference>
<evidence type="ECO:0000256" key="7">
    <source>
        <dbReference type="ARBA" id="ARBA00022884"/>
    </source>
</evidence>
<keyword evidence="4" id="KW-0963">Cytoplasm</keyword>
<dbReference type="InterPro" id="IPR015847">
    <property type="entry name" value="ExoRNase_PH_dom2"/>
</dbReference>
<dbReference type="Gene3D" id="3.30.230.70">
    <property type="entry name" value="GHMP Kinase, N-terminal domain"/>
    <property type="match status" value="1"/>
</dbReference>
<dbReference type="STRING" id="6337.A0A0V0YJS8"/>
<name>A0A0V0YJS8_TRIPS</name>
<comment type="similarity">
    <text evidence="3">Belongs to the RNase PH family.</text>
</comment>
<dbReference type="Proteomes" id="UP000054815">
    <property type="component" value="Unassembled WGS sequence"/>
</dbReference>